<dbReference type="PANTHER" id="PTHR31609:SF1">
    <property type="entry name" value="CARBOHYDRATE DEACETYLASE"/>
    <property type="match status" value="1"/>
</dbReference>
<dbReference type="Gene3D" id="3.20.20.370">
    <property type="entry name" value="Glycoside hydrolase/deacetylase"/>
    <property type="match status" value="1"/>
</dbReference>
<evidence type="ECO:0000256" key="1">
    <source>
        <dbReference type="ARBA" id="ARBA00001946"/>
    </source>
</evidence>
<keyword evidence="7" id="KW-1185">Reference proteome</keyword>
<proteinExistence type="predicted"/>
<dbReference type="RefSeq" id="WP_007069082.1">
    <property type="nucleotide sequence ID" value="NZ_GG698602.1"/>
</dbReference>
<evidence type="ECO:0000256" key="5">
    <source>
        <dbReference type="ARBA" id="ARBA00023277"/>
    </source>
</evidence>
<dbReference type="HOGENOM" id="CLU_064244_2_0_9"/>
<dbReference type="GO" id="GO:0046872">
    <property type="term" value="F:metal ion binding"/>
    <property type="evidence" value="ECO:0007669"/>
    <property type="project" value="UniProtKB-KW"/>
</dbReference>
<dbReference type="EMBL" id="ACIM02000001">
    <property type="protein sequence ID" value="EEW96149.1"/>
    <property type="molecule type" value="Genomic_DNA"/>
</dbReference>
<organism evidence="6 7">
    <name type="scientific">Dialister invisus DSM 15470</name>
    <dbReference type="NCBI Taxonomy" id="592028"/>
    <lineage>
        <taxon>Bacteria</taxon>
        <taxon>Bacillati</taxon>
        <taxon>Bacillota</taxon>
        <taxon>Negativicutes</taxon>
        <taxon>Veillonellales</taxon>
        <taxon>Veillonellaceae</taxon>
        <taxon>Dialister</taxon>
    </lineage>
</organism>
<evidence type="ECO:0000313" key="6">
    <source>
        <dbReference type="EMBL" id="EEW96149.1"/>
    </source>
</evidence>
<gene>
    <name evidence="6" type="ORF">GCWU000321_00086</name>
</gene>
<dbReference type="GO" id="GO:0019213">
    <property type="term" value="F:deacetylase activity"/>
    <property type="evidence" value="ECO:0007669"/>
    <property type="project" value="TreeGrafter"/>
</dbReference>
<dbReference type="Pfam" id="PF04794">
    <property type="entry name" value="YdjC"/>
    <property type="match status" value="1"/>
</dbReference>
<comment type="cofactor">
    <cofactor evidence="1">
        <name>Mg(2+)</name>
        <dbReference type="ChEBI" id="CHEBI:18420"/>
    </cofactor>
</comment>
<accession>C9LL59</accession>
<dbReference type="PANTHER" id="PTHR31609">
    <property type="entry name" value="YDJC DEACETYLASE FAMILY MEMBER"/>
    <property type="match status" value="1"/>
</dbReference>
<evidence type="ECO:0000313" key="7">
    <source>
        <dbReference type="Proteomes" id="UP000004736"/>
    </source>
</evidence>
<keyword evidence="3" id="KW-0378">Hydrolase</keyword>
<dbReference type="GO" id="GO:0016787">
    <property type="term" value="F:hydrolase activity"/>
    <property type="evidence" value="ECO:0007669"/>
    <property type="project" value="UniProtKB-KW"/>
</dbReference>
<comment type="caution">
    <text evidence="6">The sequence shown here is derived from an EMBL/GenBank/DDBJ whole genome shotgun (WGS) entry which is preliminary data.</text>
</comment>
<dbReference type="CDD" id="cd10808">
    <property type="entry name" value="YdjC"/>
    <property type="match status" value="1"/>
</dbReference>
<keyword evidence="2" id="KW-0479">Metal-binding</keyword>
<keyword evidence="4" id="KW-0460">Magnesium</keyword>
<dbReference type="InterPro" id="IPR011330">
    <property type="entry name" value="Glyco_hydro/deAcase_b/a-brl"/>
</dbReference>
<reference evidence="6" key="1">
    <citation type="submission" date="2009-09" db="EMBL/GenBank/DDBJ databases">
        <authorList>
            <person name="Weinstock G."/>
            <person name="Sodergren E."/>
            <person name="Clifton S."/>
            <person name="Fulton L."/>
            <person name="Fulton B."/>
            <person name="Courtney L."/>
            <person name="Fronick C."/>
            <person name="Harrison M."/>
            <person name="Strong C."/>
            <person name="Farmer C."/>
            <person name="Delahaunty K."/>
            <person name="Markovic C."/>
            <person name="Hall O."/>
            <person name="Minx P."/>
            <person name="Tomlinson C."/>
            <person name="Mitreva M."/>
            <person name="Nelson J."/>
            <person name="Hou S."/>
            <person name="Wollam A."/>
            <person name="Pepin K.H."/>
            <person name="Johnson M."/>
            <person name="Bhonagiri V."/>
            <person name="Nash W.E."/>
            <person name="Warren W."/>
            <person name="Chinwalla A."/>
            <person name="Mardis E.R."/>
            <person name="Wilson R.K."/>
        </authorList>
    </citation>
    <scope>NUCLEOTIDE SEQUENCE [LARGE SCALE GENOMIC DNA]</scope>
    <source>
        <strain evidence="6">DSM 15470</strain>
    </source>
</reference>
<keyword evidence="5" id="KW-0119">Carbohydrate metabolism</keyword>
<evidence type="ECO:0000256" key="2">
    <source>
        <dbReference type="ARBA" id="ARBA00022723"/>
    </source>
</evidence>
<dbReference type="GeneID" id="78276845"/>
<dbReference type="eggNOG" id="COG3394">
    <property type="taxonomic scope" value="Bacteria"/>
</dbReference>
<sequence>MMKKQLIINADDFGIHEAVNLAVYRGFESGILTSTSIMAGGDAFSSAVRLSREMGNIGIGIHLTLVGTLTTVLPAEEVPTLTWEKGVLCKDYLELILRDMKGLISLDDVYREWDAQIRKVLDAGISITHIDGHQHLHMWNKFFPIALALGKKYKIPCMRVPDESFFFDISAKNILRSMAGTGLAFIARRHRSVLKQMNVKTNDYFYGMLYGGHLTEDRIINLLSRVKSGVTEIMCHPSSNEQEMDRQFRWGYHGESELQALLSTTVKEKIDEESIDLISYRDVAIEGISAK</sequence>
<evidence type="ECO:0000256" key="4">
    <source>
        <dbReference type="ARBA" id="ARBA00022842"/>
    </source>
</evidence>
<dbReference type="GO" id="GO:0005975">
    <property type="term" value="P:carbohydrate metabolic process"/>
    <property type="evidence" value="ECO:0007669"/>
    <property type="project" value="InterPro"/>
</dbReference>
<evidence type="ECO:0000256" key="3">
    <source>
        <dbReference type="ARBA" id="ARBA00022801"/>
    </source>
</evidence>
<dbReference type="InterPro" id="IPR006879">
    <property type="entry name" value="YdjC-like"/>
</dbReference>
<dbReference type="AlphaFoldDB" id="C9LL59"/>
<dbReference type="STRING" id="592028.GCWU000321_00086"/>
<protein>
    <submittedName>
        <fullName evidence="6">Hopanoid biosynthesis associated protein HpnK</fullName>
    </submittedName>
</protein>
<name>C9LL59_9FIRM</name>
<dbReference type="Proteomes" id="UP000004736">
    <property type="component" value="Unassembled WGS sequence"/>
</dbReference>
<dbReference type="SUPFAM" id="SSF88713">
    <property type="entry name" value="Glycoside hydrolase/deacetylase"/>
    <property type="match status" value="1"/>
</dbReference>